<dbReference type="OrthoDB" id="273614at2"/>
<keyword evidence="1 4" id="KW-0808">Transferase</keyword>
<reference evidence="4 5" key="1">
    <citation type="submission" date="2015-09" db="EMBL/GenBank/DDBJ databases">
        <authorList>
            <person name="Jackson K.R."/>
            <person name="Lunt B.L."/>
            <person name="Fisher J.N.B."/>
            <person name="Gardner A.V."/>
            <person name="Bailey M.E."/>
            <person name="Deus L.M."/>
            <person name="Earl A.S."/>
            <person name="Gibby P.D."/>
            <person name="Hartmann K.A."/>
            <person name="Liu J.E."/>
            <person name="Manci A.M."/>
            <person name="Nielsen D.A."/>
            <person name="Solomon M.B."/>
            <person name="Breakwell D.P."/>
            <person name="Burnett S.H."/>
            <person name="Grose J.H."/>
        </authorList>
    </citation>
    <scope>NUCLEOTIDE SEQUENCE [LARGE SCALE GENOMIC DNA]</scope>
    <source>
        <strain evidence="4 5">CECT 7799</strain>
    </source>
</reference>
<dbReference type="CDD" id="cd04301">
    <property type="entry name" value="NAT_SF"/>
    <property type="match status" value="1"/>
</dbReference>
<feature type="domain" description="N-acetyltransferase" evidence="3">
    <location>
        <begin position="1"/>
        <end position="160"/>
    </location>
</feature>
<evidence type="ECO:0000259" key="3">
    <source>
        <dbReference type="PROSITE" id="PS51186"/>
    </source>
</evidence>
<dbReference type="Proteomes" id="UP000049455">
    <property type="component" value="Unassembled WGS sequence"/>
</dbReference>
<proteinExistence type="predicted"/>
<evidence type="ECO:0000256" key="2">
    <source>
        <dbReference type="ARBA" id="ARBA00023315"/>
    </source>
</evidence>
<name>A0A0M7B695_9RHOB</name>
<evidence type="ECO:0000256" key="1">
    <source>
        <dbReference type="ARBA" id="ARBA00022679"/>
    </source>
</evidence>
<dbReference type="InterPro" id="IPR050832">
    <property type="entry name" value="Bact_Acetyltransf"/>
</dbReference>
<dbReference type="Gene3D" id="3.40.630.30">
    <property type="match status" value="1"/>
</dbReference>
<dbReference type="AlphaFoldDB" id="A0A0M7B695"/>
<keyword evidence="2" id="KW-0012">Acyltransferase</keyword>
<dbReference type="InterPro" id="IPR016181">
    <property type="entry name" value="Acyl_CoA_acyltransferase"/>
</dbReference>
<sequence length="160" mass="17285">MIRLATPEDRDAITALHLASWQDSYAGILPPEYLRDGLAGDLAAKWAARTFAPPELTLVAFTGKEMTGFVCALTGREPPLIDNLHVRPDLRAGGTGGKLLEAMKVVLREGGFARACLTVLEENAAAHRFYLRHGGVDEGSVADEIVGFPVASRRIGFDLR</sequence>
<organism evidence="4 5">
    <name type="scientific">Jannaschia seosinensis</name>
    <dbReference type="NCBI Taxonomy" id="313367"/>
    <lineage>
        <taxon>Bacteria</taxon>
        <taxon>Pseudomonadati</taxon>
        <taxon>Pseudomonadota</taxon>
        <taxon>Alphaproteobacteria</taxon>
        <taxon>Rhodobacterales</taxon>
        <taxon>Roseobacteraceae</taxon>
        <taxon>Jannaschia</taxon>
    </lineage>
</organism>
<dbReference type="PANTHER" id="PTHR43877">
    <property type="entry name" value="AMINOALKYLPHOSPHONATE N-ACETYLTRANSFERASE-RELATED-RELATED"/>
    <property type="match status" value="1"/>
</dbReference>
<accession>A0A0M7B695</accession>
<dbReference type="EMBL" id="CYPR01000055">
    <property type="protein sequence ID" value="CUH33787.1"/>
    <property type="molecule type" value="Genomic_DNA"/>
</dbReference>
<evidence type="ECO:0000313" key="4">
    <source>
        <dbReference type="EMBL" id="CUH33787.1"/>
    </source>
</evidence>
<dbReference type="InterPro" id="IPR000182">
    <property type="entry name" value="GNAT_dom"/>
</dbReference>
<dbReference type="GO" id="GO:0016747">
    <property type="term" value="F:acyltransferase activity, transferring groups other than amino-acyl groups"/>
    <property type="evidence" value="ECO:0007669"/>
    <property type="project" value="InterPro"/>
</dbReference>
<gene>
    <name evidence="4" type="ORF">JSE7799_01012</name>
</gene>
<evidence type="ECO:0000313" key="5">
    <source>
        <dbReference type="Proteomes" id="UP000049455"/>
    </source>
</evidence>
<dbReference type="STRING" id="313367.JSE7799_01012"/>
<dbReference type="SUPFAM" id="SSF55729">
    <property type="entry name" value="Acyl-CoA N-acyltransferases (Nat)"/>
    <property type="match status" value="1"/>
</dbReference>
<dbReference type="Pfam" id="PF00583">
    <property type="entry name" value="Acetyltransf_1"/>
    <property type="match status" value="1"/>
</dbReference>
<dbReference type="RefSeq" id="WP_055662658.1">
    <property type="nucleotide sequence ID" value="NZ_CYPR01000055.1"/>
</dbReference>
<protein>
    <submittedName>
        <fullName evidence="4">Ribosomal-protein-alanine acetyltransferase</fullName>
    </submittedName>
</protein>
<keyword evidence="5" id="KW-1185">Reference proteome</keyword>
<dbReference type="PROSITE" id="PS51186">
    <property type="entry name" value="GNAT"/>
    <property type="match status" value="1"/>
</dbReference>